<evidence type="ECO:0000313" key="1">
    <source>
        <dbReference type="EMBL" id="THG01795.1"/>
    </source>
</evidence>
<name>A0A4S4DGG5_CAMSN</name>
<reference evidence="1 2" key="1">
    <citation type="journal article" date="2018" name="Proc. Natl. Acad. Sci. U.S.A.">
        <title>Draft genome sequence of Camellia sinensis var. sinensis provides insights into the evolution of the tea genome and tea quality.</title>
        <authorList>
            <person name="Wei C."/>
            <person name="Yang H."/>
            <person name="Wang S."/>
            <person name="Zhao J."/>
            <person name="Liu C."/>
            <person name="Gao L."/>
            <person name="Xia E."/>
            <person name="Lu Y."/>
            <person name="Tai Y."/>
            <person name="She G."/>
            <person name="Sun J."/>
            <person name="Cao H."/>
            <person name="Tong W."/>
            <person name="Gao Q."/>
            <person name="Li Y."/>
            <person name="Deng W."/>
            <person name="Jiang X."/>
            <person name="Wang W."/>
            <person name="Chen Q."/>
            <person name="Zhang S."/>
            <person name="Li H."/>
            <person name="Wu J."/>
            <person name="Wang P."/>
            <person name="Li P."/>
            <person name="Shi C."/>
            <person name="Zheng F."/>
            <person name="Jian J."/>
            <person name="Huang B."/>
            <person name="Shan D."/>
            <person name="Shi M."/>
            <person name="Fang C."/>
            <person name="Yue Y."/>
            <person name="Li F."/>
            <person name="Li D."/>
            <person name="Wei S."/>
            <person name="Han B."/>
            <person name="Jiang C."/>
            <person name="Yin Y."/>
            <person name="Xia T."/>
            <person name="Zhang Z."/>
            <person name="Bennetzen J.L."/>
            <person name="Zhao S."/>
            <person name="Wan X."/>
        </authorList>
    </citation>
    <scope>NUCLEOTIDE SEQUENCE [LARGE SCALE GENOMIC DNA]</scope>
    <source>
        <strain evidence="2">cv. Shuchazao</strain>
        <tissue evidence="1">Leaf</tissue>
    </source>
</reference>
<sequence>MKKMQAMITDLHYDLLKIIMLFVVKSSKGGVHLARAISVNRDFAKFANDEDVLRAANFDNLGLSDHYESYQCIHGLINKCSQAGNVTAQYMLSKQIILVTSSQLWKRASKDLIGLASISLVAEKDTTASFMAHFMADQASTSKRSGGSLTHAELVRLFVLLCGLVDFVTMRPHLDNYFKYFFGSVSGSLNFFYSINGMSSILQAVVHLGKKGKMWYPCQKLKGFSVESGEGNRGLNALCIDLGERLFHCPAKLMEIDFKREEFHETYAPSSSNLKELKRECNDIAEQLIPVKLGKRKKEANIRYIDLGERFFYYLVKHWLTFKEAVIQETNELSSSTFRELKKECKDLGRVYESHRRNATFALDDIFFHKNGF</sequence>
<dbReference type="Proteomes" id="UP000306102">
    <property type="component" value="Unassembled WGS sequence"/>
</dbReference>
<gene>
    <name evidence="1" type="ORF">TEA_006141</name>
</gene>
<evidence type="ECO:0000313" key="2">
    <source>
        <dbReference type="Proteomes" id="UP000306102"/>
    </source>
</evidence>
<dbReference type="AlphaFoldDB" id="A0A4S4DGG5"/>
<organism evidence="1 2">
    <name type="scientific">Camellia sinensis var. sinensis</name>
    <name type="common">China tea</name>
    <dbReference type="NCBI Taxonomy" id="542762"/>
    <lineage>
        <taxon>Eukaryota</taxon>
        <taxon>Viridiplantae</taxon>
        <taxon>Streptophyta</taxon>
        <taxon>Embryophyta</taxon>
        <taxon>Tracheophyta</taxon>
        <taxon>Spermatophyta</taxon>
        <taxon>Magnoliopsida</taxon>
        <taxon>eudicotyledons</taxon>
        <taxon>Gunneridae</taxon>
        <taxon>Pentapetalae</taxon>
        <taxon>asterids</taxon>
        <taxon>Ericales</taxon>
        <taxon>Theaceae</taxon>
        <taxon>Camellia</taxon>
    </lineage>
</organism>
<comment type="caution">
    <text evidence="1">The sequence shown here is derived from an EMBL/GenBank/DDBJ whole genome shotgun (WGS) entry which is preliminary data.</text>
</comment>
<keyword evidence="2" id="KW-1185">Reference proteome</keyword>
<accession>A0A4S4DGG5</accession>
<proteinExistence type="predicted"/>
<dbReference type="EMBL" id="SDRB02011322">
    <property type="protein sequence ID" value="THG01795.1"/>
    <property type="molecule type" value="Genomic_DNA"/>
</dbReference>
<protein>
    <submittedName>
        <fullName evidence="1">Uncharacterized protein</fullName>
    </submittedName>
</protein>